<name>D0NGC5_PHYIT</name>
<feature type="chain" id="PRO_5003013326" evidence="1">
    <location>
        <begin position="23"/>
        <end position="114"/>
    </location>
</feature>
<feature type="signal peptide" evidence="1">
    <location>
        <begin position="1"/>
        <end position="22"/>
    </location>
</feature>
<reference evidence="3" key="1">
    <citation type="journal article" date="2009" name="Nature">
        <title>Genome sequence and analysis of the Irish potato famine pathogen Phytophthora infestans.</title>
        <authorList>
            <consortium name="The Broad Institute Genome Sequencing Platform"/>
            <person name="Haas B.J."/>
            <person name="Kamoun S."/>
            <person name="Zody M.C."/>
            <person name="Jiang R.H."/>
            <person name="Handsaker R.E."/>
            <person name="Cano L.M."/>
            <person name="Grabherr M."/>
            <person name="Kodira C.D."/>
            <person name="Raffaele S."/>
            <person name="Torto-Alalibo T."/>
            <person name="Bozkurt T.O."/>
            <person name="Ah-Fong A.M."/>
            <person name="Alvarado L."/>
            <person name="Anderson V.L."/>
            <person name="Armstrong M.R."/>
            <person name="Avrova A."/>
            <person name="Baxter L."/>
            <person name="Beynon J."/>
            <person name="Boevink P.C."/>
            <person name="Bollmann S.R."/>
            <person name="Bos J.I."/>
            <person name="Bulone V."/>
            <person name="Cai G."/>
            <person name="Cakir C."/>
            <person name="Carrington J.C."/>
            <person name="Chawner M."/>
            <person name="Conti L."/>
            <person name="Costanzo S."/>
            <person name="Ewan R."/>
            <person name="Fahlgren N."/>
            <person name="Fischbach M.A."/>
            <person name="Fugelstad J."/>
            <person name="Gilroy E.M."/>
            <person name="Gnerre S."/>
            <person name="Green P.J."/>
            <person name="Grenville-Briggs L.J."/>
            <person name="Griffith J."/>
            <person name="Grunwald N.J."/>
            <person name="Horn K."/>
            <person name="Horner N.R."/>
            <person name="Hu C.H."/>
            <person name="Huitema E."/>
            <person name="Jeong D.H."/>
            <person name="Jones A.M."/>
            <person name="Jones J.D."/>
            <person name="Jones R.W."/>
            <person name="Karlsson E.K."/>
            <person name="Kunjeti S.G."/>
            <person name="Lamour K."/>
            <person name="Liu Z."/>
            <person name="Ma L."/>
            <person name="Maclean D."/>
            <person name="Chibucos M.C."/>
            <person name="McDonald H."/>
            <person name="McWalters J."/>
            <person name="Meijer H.J."/>
            <person name="Morgan W."/>
            <person name="Morris P.F."/>
            <person name="Munro C.A."/>
            <person name="O'Neill K."/>
            <person name="Ospina-Giraldo M."/>
            <person name="Pinzon A."/>
            <person name="Pritchard L."/>
            <person name="Ramsahoye B."/>
            <person name="Ren Q."/>
            <person name="Restrepo S."/>
            <person name="Roy S."/>
            <person name="Sadanandom A."/>
            <person name="Savidor A."/>
            <person name="Schornack S."/>
            <person name="Schwartz D.C."/>
            <person name="Schumann U.D."/>
            <person name="Schwessinger B."/>
            <person name="Seyer L."/>
            <person name="Sharpe T."/>
            <person name="Silvar C."/>
            <person name="Song J."/>
            <person name="Studholme D.J."/>
            <person name="Sykes S."/>
            <person name="Thines M."/>
            <person name="van de Vondervoort P.J."/>
            <person name="Phuntumart V."/>
            <person name="Wawra S."/>
            <person name="Weide R."/>
            <person name="Win J."/>
            <person name="Young C."/>
            <person name="Zhou S."/>
            <person name="Fry W."/>
            <person name="Meyers B.C."/>
            <person name="van West P."/>
            <person name="Ristaino J."/>
            <person name="Govers F."/>
            <person name="Birch P.R."/>
            <person name="Whisson S.C."/>
            <person name="Judelson H.S."/>
            <person name="Nusbaum C."/>
        </authorList>
    </citation>
    <scope>NUCLEOTIDE SEQUENCE [LARGE SCALE GENOMIC DNA]</scope>
    <source>
        <strain evidence="3">T30-4</strain>
    </source>
</reference>
<evidence type="ECO:0000313" key="3">
    <source>
        <dbReference type="Proteomes" id="UP000006643"/>
    </source>
</evidence>
<dbReference type="InParanoid" id="D0NGC5"/>
<feature type="non-terminal residue" evidence="2">
    <location>
        <position position="114"/>
    </location>
</feature>
<dbReference type="HOGENOM" id="CLU_2125925_0_0_1"/>
<dbReference type="KEGG" id="pif:PITG_22929"/>
<protein>
    <submittedName>
        <fullName evidence="2">Secreted RxLR effector peptide protein, putative</fullName>
    </submittedName>
</protein>
<dbReference type="VEuPathDB" id="FungiDB:PITG_22929"/>
<dbReference type="GeneID" id="9476330"/>
<dbReference type="AlphaFoldDB" id="D0NGC5"/>
<evidence type="ECO:0000313" key="2">
    <source>
        <dbReference type="EMBL" id="EEY57326.1"/>
    </source>
</evidence>
<dbReference type="EMBL" id="DS028136">
    <property type="protein sequence ID" value="EEY57326.1"/>
    <property type="molecule type" value="Genomic_DNA"/>
</dbReference>
<keyword evidence="3" id="KW-1185">Reference proteome</keyword>
<accession>D0NGC5</accession>
<gene>
    <name evidence="2" type="ORF">PITG_22929</name>
</gene>
<evidence type="ECO:0000256" key="1">
    <source>
        <dbReference type="SAM" id="SignalP"/>
    </source>
</evidence>
<dbReference type="Proteomes" id="UP000006643">
    <property type="component" value="Unassembled WGS sequence"/>
</dbReference>
<dbReference type="RefSeq" id="XP_002901936.1">
    <property type="nucleotide sequence ID" value="XM_002901890.2"/>
</dbReference>
<sequence length="114" mass="12873">MIREAVLHIVTIFFVLRKSTIAFPWTDAQVPRKTGAVSPPPYASQSVKRDVLTARPLRASNKPDLDKYIFGGQQFGSNRERLKSSKSSSLNVLVNVDEERIVLFTSRNKLLLPF</sequence>
<proteinExistence type="predicted"/>
<organism evidence="2 3">
    <name type="scientific">Phytophthora infestans (strain T30-4)</name>
    <name type="common">Potato late blight agent</name>
    <dbReference type="NCBI Taxonomy" id="403677"/>
    <lineage>
        <taxon>Eukaryota</taxon>
        <taxon>Sar</taxon>
        <taxon>Stramenopiles</taxon>
        <taxon>Oomycota</taxon>
        <taxon>Peronosporomycetes</taxon>
        <taxon>Peronosporales</taxon>
        <taxon>Peronosporaceae</taxon>
        <taxon>Phytophthora</taxon>
    </lineage>
</organism>
<keyword evidence="1" id="KW-0732">Signal</keyword>